<dbReference type="FunFam" id="3.40.50.300:FF:000108">
    <property type="entry name" value="ATP-dependent RNA helicase RhlE"/>
    <property type="match status" value="1"/>
</dbReference>
<feature type="compositionally biased region" description="Low complexity" evidence="12">
    <location>
        <begin position="346"/>
        <end position="364"/>
    </location>
</feature>
<dbReference type="EMBL" id="CP036318">
    <property type="protein sequence ID" value="QDV58257.1"/>
    <property type="molecule type" value="Genomic_DNA"/>
</dbReference>
<dbReference type="InterPro" id="IPR014014">
    <property type="entry name" value="RNA_helicase_DEAD_Q_motif"/>
</dbReference>
<dbReference type="Pfam" id="PF00270">
    <property type="entry name" value="DEAD"/>
    <property type="match status" value="1"/>
</dbReference>
<dbReference type="PROSITE" id="PS51194">
    <property type="entry name" value="HELICASE_CTER"/>
    <property type="match status" value="1"/>
</dbReference>
<dbReference type="InterPro" id="IPR001650">
    <property type="entry name" value="Helicase_C-like"/>
</dbReference>
<feature type="domain" description="Helicase ATP-binding" evidence="13">
    <location>
        <begin position="403"/>
        <end position="574"/>
    </location>
</feature>
<comment type="function">
    <text evidence="10">DEAD-box RNA helicase involved in various cellular processes at low temperature, including ribosome biogenesis, mRNA degradation and translation initiation.</text>
</comment>
<dbReference type="InterPro" id="IPR027417">
    <property type="entry name" value="P-loop_NTPase"/>
</dbReference>
<evidence type="ECO:0000256" key="9">
    <source>
        <dbReference type="ARBA" id="ARBA00047984"/>
    </source>
</evidence>
<dbReference type="PANTHER" id="PTHR47963">
    <property type="entry name" value="DEAD-BOX ATP-DEPENDENT RNA HELICASE 47, MITOCHONDRIAL"/>
    <property type="match status" value="1"/>
</dbReference>
<feature type="compositionally biased region" description="Low complexity" evidence="12">
    <location>
        <begin position="964"/>
        <end position="977"/>
    </location>
</feature>
<feature type="region of interest" description="Disordered" evidence="12">
    <location>
        <begin position="1"/>
        <end position="20"/>
    </location>
</feature>
<dbReference type="PROSITE" id="PS51195">
    <property type="entry name" value="Q_MOTIF"/>
    <property type="match status" value="1"/>
</dbReference>
<reference evidence="16 17" key="1">
    <citation type="submission" date="2019-02" db="EMBL/GenBank/DDBJ databases">
        <title>Deep-cultivation of Planctomycetes and their phenomic and genomic characterization uncovers novel biology.</title>
        <authorList>
            <person name="Wiegand S."/>
            <person name="Jogler M."/>
            <person name="Boedeker C."/>
            <person name="Pinto D."/>
            <person name="Vollmers J."/>
            <person name="Rivas-Marin E."/>
            <person name="Kohn T."/>
            <person name="Peeters S.H."/>
            <person name="Heuer A."/>
            <person name="Rast P."/>
            <person name="Oberbeckmann S."/>
            <person name="Bunk B."/>
            <person name="Jeske O."/>
            <person name="Meyerdierks A."/>
            <person name="Storesund J.E."/>
            <person name="Kallscheuer N."/>
            <person name="Luecker S."/>
            <person name="Lage O.M."/>
            <person name="Pohl T."/>
            <person name="Merkel B.J."/>
            <person name="Hornburger P."/>
            <person name="Mueller R.-W."/>
            <person name="Bruemmer F."/>
            <person name="Labrenz M."/>
            <person name="Spormann A.M."/>
            <person name="Op den Camp H."/>
            <person name="Overmann J."/>
            <person name="Amann R."/>
            <person name="Jetten M.S.M."/>
            <person name="Mascher T."/>
            <person name="Medema M.H."/>
            <person name="Devos D.P."/>
            <person name="Kaster A.-K."/>
            <person name="Ovreas L."/>
            <person name="Rohde M."/>
            <person name="Galperin M.Y."/>
            <person name="Jogler C."/>
        </authorList>
    </citation>
    <scope>NUCLEOTIDE SEQUENCE [LARGE SCALE GENOMIC DNA]</scope>
    <source>
        <strain evidence="16 17">Mal33</strain>
    </source>
</reference>
<sequence length="986" mass="104860">MPESMQSKDNQDQNLPSYDEATAALNDTYVFEATPLDPAVELLLAQYSQPISDSIGVEAVAYDQQPATIEQPEVAQEIAELIAPAEQNTGEEAAAQEAAAQEAAAQEAAAQEVAAQEAAAKEAAAKEAAAKEAAAQEAAAQEAAAQEAAAKEAAAQEAAAQEAAAQEAAAQEAAAQEAAAKEAAAQEAAAKEAAAKEAAAKEAAAKEAAAKEAAAQEAAAQEAAAQEAAAQEAAAQEAAAQEAAAQEAAAQEAAALEVATQDVATQDVATQDVATQDVATQDVATQDVATQDVATQDVATQDVATQDVATQDVATQDVATQDVATQDVATQDVATQEVAAKEVAAQATPAATAKSDPQPAAEPAKPAKPADPLFSELELSQEVQQAVAKSGYDKPTPVQAQIIPHMLQRRDLLAQSQTGTGKTAAFALPILSQIDLRAPTPQVLVLAPTRELAIQVAKSFSTYGAFIPGFGVCAIYGGQDYEPQLRQLRRGVQVVVGTPGRVIDHINRGTLKLDGIRCLVLDEADEMLNMGFLEDVEFVLKHAPDERQIALFSATMPTPIRMIADRYLNDPAKITIKKRTMTAESIRQRAVFVAQRDKVDALTRILEVEETDGVIVFTKTRDATITVAEELTRQGLAASPINGDMPQKVRERTIEQLKSGQLDILVATDVAARGLDVQRISHVFNFDLPHDSESYVHRIGRTGRAGRSGEAIIFLSGNQRGKLRMIERATKQQIEVIDLPSTADINAARVKRFKDQITAMTADHDLTMFKDLLTEYAEETNKSMDQIAAALAQLAQQGRPFLVKDRPRKERAPRGEERGRGRRDRFDDDSFDRSERPRRNGKPGRQLGAPEPGMTRYRIQVGWQDGVKPGNIVGAVANEAGIAGDCIGPIQINDRFSTIDLPEGMPSDIYHTLSNTWVSGKQLRLRLDSDGDFEGGGGPRKDFGKGKFKGKRNGQGFSGGGKPGFSKSHSGKPFAGGKSKKRKAKA</sequence>
<dbReference type="GO" id="GO:0070417">
    <property type="term" value="P:cellular response to cold"/>
    <property type="evidence" value="ECO:0007669"/>
    <property type="project" value="InterPro"/>
</dbReference>
<feature type="compositionally biased region" description="Low complexity" evidence="12">
    <location>
        <begin position="211"/>
        <end position="255"/>
    </location>
</feature>
<gene>
    <name evidence="10 16" type="primary">deaD</name>
    <name evidence="10" type="synonym">csdA</name>
    <name evidence="16" type="ORF">Mal33_42750</name>
</gene>
<dbReference type="InterPro" id="IPR034415">
    <property type="entry name" value="CsdA_RRM"/>
</dbReference>
<dbReference type="FunFam" id="3.30.70.330:FF:000068">
    <property type="entry name" value="ATP-dependent RNA helicase DeaD"/>
    <property type="match status" value="1"/>
</dbReference>
<dbReference type="EC" id="3.6.4.13" evidence="10"/>
<dbReference type="CDD" id="cd18787">
    <property type="entry name" value="SF2_C_DEAD"/>
    <property type="match status" value="1"/>
</dbReference>
<evidence type="ECO:0000256" key="12">
    <source>
        <dbReference type="SAM" id="MobiDB-lite"/>
    </source>
</evidence>
<comment type="subcellular location">
    <subcellularLocation>
        <location evidence="1 10">Cytoplasm</location>
    </subcellularLocation>
</comment>
<dbReference type="InterPro" id="IPR011545">
    <property type="entry name" value="DEAD/DEAH_box_helicase_dom"/>
</dbReference>
<feature type="region of interest" description="Disordered" evidence="12">
    <location>
        <begin position="84"/>
        <end position="255"/>
    </location>
</feature>
<dbReference type="GO" id="GO:0003724">
    <property type="term" value="F:RNA helicase activity"/>
    <property type="evidence" value="ECO:0007669"/>
    <property type="project" value="UniProtKB-UniRule"/>
</dbReference>
<keyword evidence="3 10" id="KW-0547">Nucleotide-binding</keyword>
<dbReference type="InterPro" id="IPR028618">
    <property type="entry name" value="DEAD_helicase_DeaD"/>
</dbReference>
<evidence type="ECO:0000259" key="14">
    <source>
        <dbReference type="PROSITE" id="PS51194"/>
    </source>
</evidence>
<dbReference type="Pfam" id="PF25399">
    <property type="entry name" value="DeaD_dimer"/>
    <property type="match status" value="1"/>
</dbReference>
<keyword evidence="8 10" id="KW-0346">Stress response</keyword>
<evidence type="ECO:0000313" key="16">
    <source>
        <dbReference type="EMBL" id="QDV58257.1"/>
    </source>
</evidence>
<keyword evidence="4 10" id="KW-0378">Hydrolase</keyword>
<evidence type="ECO:0000259" key="13">
    <source>
        <dbReference type="PROSITE" id="PS51192"/>
    </source>
</evidence>
<feature type="domain" description="DEAD-box RNA helicase Q" evidence="15">
    <location>
        <begin position="372"/>
        <end position="400"/>
    </location>
</feature>
<feature type="compositionally biased region" description="Basic and acidic residues" evidence="12">
    <location>
        <begin position="119"/>
        <end position="130"/>
    </location>
</feature>
<dbReference type="InterPro" id="IPR000629">
    <property type="entry name" value="RNA-helicase_DEAD-box_CS"/>
</dbReference>
<dbReference type="SUPFAM" id="SSF52540">
    <property type="entry name" value="P-loop containing nucleoside triphosphate hydrolases"/>
    <property type="match status" value="1"/>
</dbReference>
<dbReference type="PROSITE" id="PS51192">
    <property type="entry name" value="HELICASE_ATP_BIND_1"/>
    <property type="match status" value="1"/>
</dbReference>
<keyword evidence="7 10" id="KW-0694">RNA-binding</keyword>
<dbReference type="GO" id="GO:0005524">
    <property type="term" value="F:ATP binding"/>
    <property type="evidence" value="ECO:0007669"/>
    <property type="project" value="UniProtKB-UniRule"/>
</dbReference>
<evidence type="ECO:0000259" key="15">
    <source>
        <dbReference type="PROSITE" id="PS51195"/>
    </source>
</evidence>
<dbReference type="AlphaFoldDB" id="A0A518IYV4"/>
<evidence type="ECO:0000256" key="5">
    <source>
        <dbReference type="ARBA" id="ARBA00022806"/>
    </source>
</evidence>
<dbReference type="Proteomes" id="UP000316770">
    <property type="component" value="Chromosome"/>
</dbReference>
<evidence type="ECO:0000256" key="11">
    <source>
        <dbReference type="PROSITE-ProRule" id="PRU00552"/>
    </source>
</evidence>
<dbReference type="GO" id="GO:0005829">
    <property type="term" value="C:cytosol"/>
    <property type="evidence" value="ECO:0007669"/>
    <property type="project" value="TreeGrafter"/>
</dbReference>
<dbReference type="InterPro" id="IPR050547">
    <property type="entry name" value="DEAD_box_RNA_helicases"/>
</dbReference>
<evidence type="ECO:0000256" key="2">
    <source>
        <dbReference type="ARBA" id="ARBA00022490"/>
    </source>
</evidence>
<evidence type="ECO:0000256" key="6">
    <source>
        <dbReference type="ARBA" id="ARBA00022840"/>
    </source>
</evidence>
<evidence type="ECO:0000256" key="7">
    <source>
        <dbReference type="ARBA" id="ARBA00022884"/>
    </source>
</evidence>
<evidence type="ECO:0000256" key="3">
    <source>
        <dbReference type="ARBA" id="ARBA00022741"/>
    </source>
</evidence>
<feature type="compositionally biased region" description="Basic and acidic residues" evidence="12">
    <location>
        <begin position="802"/>
        <end position="838"/>
    </location>
</feature>
<organism evidence="16 17">
    <name type="scientific">Rosistilla oblonga</name>
    <dbReference type="NCBI Taxonomy" id="2527990"/>
    <lineage>
        <taxon>Bacteria</taxon>
        <taxon>Pseudomonadati</taxon>
        <taxon>Planctomycetota</taxon>
        <taxon>Planctomycetia</taxon>
        <taxon>Pirellulales</taxon>
        <taxon>Pirellulaceae</taxon>
        <taxon>Rosistilla</taxon>
    </lineage>
</organism>
<accession>A0A518IYV4</accession>
<feature type="region of interest" description="Disordered" evidence="12">
    <location>
        <begin position="799"/>
        <end position="854"/>
    </location>
</feature>
<dbReference type="GO" id="GO:0000027">
    <property type="term" value="P:ribosomal large subunit assembly"/>
    <property type="evidence" value="ECO:0007669"/>
    <property type="project" value="UniProtKB-UniRule"/>
</dbReference>
<feature type="compositionally biased region" description="Low complexity" evidence="12">
    <location>
        <begin position="91"/>
        <end position="118"/>
    </location>
</feature>
<evidence type="ECO:0000256" key="8">
    <source>
        <dbReference type="ARBA" id="ARBA00023016"/>
    </source>
</evidence>
<feature type="compositionally biased region" description="Basic and acidic residues" evidence="12">
    <location>
        <begin position="189"/>
        <end position="210"/>
    </location>
</feature>
<dbReference type="GO" id="GO:0006401">
    <property type="term" value="P:RNA catabolic process"/>
    <property type="evidence" value="ECO:0007669"/>
    <property type="project" value="UniProtKB-UniRule"/>
</dbReference>
<dbReference type="HAMAP" id="MF_00964">
    <property type="entry name" value="DEAD_helicase_DeaD"/>
    <property type="match status" value="1"/>
</dbReference>
<dbReference type="InterPro" id="IPR014001">
    <property type="entry name" value="Helicase_ATP-bd"/>
</dbReference>
<evidence type="ECO:0000256" key="1">
    <source>
        <dbReference type="ARBA" id="ARBA00004496"/>
    </source>
</evidence>
<dbReference type="SMART" id="SM00490">
    <property type="entry name" value="HELICc"/>
    <property type="match status" value="1"/>
</dbReference>
<dbReference type="CDD" id="cd00268">
    <property type="entry name" value="DEADc"/>
    <property type="match status" value="1"/>
</dbReference>
<comment type="similarity">
    <text evidence="10">Belongs to the DEAD box helicase family. DeaD/CsdA subfamily.</text>
</comment>
<feature type="domain" description="Helicase C-terminal" evidence="14">
    <location>
        <begin position="601"/>
        <end position="745"/>
    </location>
</feature>
<name>A0A518IYV4_9BACT</name>
<dbReference type="InterPro" id="IPR057325">
    <property type="entry name" value="DeaD_dimer"/>
</dbReference>
<dbReference type="Gene3D" id="3.40.50.300">
    <property type="entry name" value="P-loop containing nucleotide triphosphate hydrolases"/>
    <property type="match status" value="2"/>
</dbReference>
<dbReference type="Pfam" id="PF03880">
    <property type="entry name" value="DbpA"/>
    <property type="match status" value="1"/>
</dbReference>
<feature type="compositionally biased region" description="Low complexity" evidence="12">
    <location>
        <begin position="131"/>
        <end position="188"/>
    </location>
</feature>
<evidence type="ECO:0000256" key="4">
    <source>
        <dbReference type="ARBA" id="ARBA00022801"/>
    </source>
</evidence>
<protein>
    <recommendedName>
        <fullName evidence="10">ATP-dependent RNA helicase DeaD</fullName>
        <ecNumber evidence="10">3.6.4.13</ecNumber>
    </recommendedName>
    <alternativeName>
        <fullName evidence="10">Cold-shock DEAD box protein A</fullName>
    </alternativeName>
</protein>
<proteinExistence type="inferred from homology"/>
<dbReference type="InterPro" id="IPR005580">
    <property type="entry name" value="DbpA/CsdA_RNA-bd_dom"/>
</dbReference>
<keyword evidence="2 10" id="KW-0963">Cytoplasm</keyword>
<keyword evidence="17" id="KW-1185">Reference proteome</keyword>
<dbReference type="InterPro" id="IPR012677">
    <property type="entry name" value="Nucleotide-bd_a/b_plait_sf"/>
</dbReference>
<feature type="compositionally biased region" description="Polar residues" evidence="12">
    <location>
        <begin position="1"/>
        <end position="16"/>
    </location>
</feature>
<evidence type="ECO:0000313" key="17">
    <source>
        <dbReference type="Proteomes" id="UP000316770"/>
    </source>
</evidence>
<dbReference type="PANTHER" id="PTHR47963:SF8">
    <property type="entry name" value="ATP-DEPENDENT RNA HELICASE DEAD"/>
    <property type="match status" value="1"/>
</dbReference>
<dbReference type="Gene3D" id="3.30.70.330">
    <property type="match status" value="1"/>
</dbReference>
<dbReference type="Pfam" id="PF00271">
    <property type="entry name" value="Helicase_C"/>
    <property type="match status" value="1"/>
</dbReference>
<keyword evidence="5 10" id="KW-0347">Helicase</keyword>
<feature type="region of interest" description="Disordered" evidence="12">
    <location>
        <begin position="346"/>
        <end position="370"/>
    </location>
</feature>
<dbReference type="GO" id="GO:0016887">
    <property type="term" value="F:ATP hydrolysis activity"/>
    <property type="evidence" value="ECO:0007669"/>
    <property type="project" value="RHEA"/>
</dbReference>
<feature type="short sequence motif" description="Q motif" evidence="11">
    <location>
        <begin position="372"/>
        <end position="400"/>
    </location>
</feature>
<comment type="catalytic activity">
    <reaction evidence="9 10">
        <text>ATP + H2O = ADP + phosphate + H(+)</text>
        <dbReference type="Rhea" id="RHEA:13065"/>
        <dbReference type="ChEBI" id="CHEBI:15377"/>
        <dbReference type="ChEBI" id="CHEBI:15378"/>
        <dbReference type="ChEBI" id="CHEBI:30616"/>
        <dbReference type="ChEBI" id="CHEBI:43474"/>
        <dbReference type="ChEBI" id="CHEBI:456216"/>
        <dbReference type="EC" id="3.6.4.13"/>
    </reaction>
</comment>
<keyword evidence="6 10" id="KW-0067">ATP-binding</keyword>
<evidence type="ECO:0000256" key="10">
    <source>
        <dbReference type="HAMAP-Rule" id="MF_00964"/>
    </source>
</evidence>
<dbReference type="GO" id="GO:0005840">
    <property type="term" value="C:ribosome"/>
    <property type="evidence" value="ECO:0007669"/>
    <property type="project" value="TreeGrafter"/>
</dbReference>
<feature type="region of interest" description="Disordered" evidence="12">
    <location>
        <begin position="930"/>
        <end position="986"/>
    </location>
</feature>
<dbReference type="CDD" id="cd12499">
    <property type="entry name" value="RRM_EcCsdA_like"/>
    <property type="match status" value="1"/>
</dbReference>
<dbReference type="PROSITE" id="PS00039">
    <property type="entry name" value="DEAD_ATP_HELICASE"/>
    <property type="match status" value="1"/>
</dbReference>
<dbReference type="GO" id="GO:0033592">
    <property type="term" value="F:RNA strand annealing activity"/>
    <property type="evidence" value="ECO:0007669"/>
    <property type="project" value="TreeGrafter"/>
</dbReference>
<dbReference type="InterPro" id="IPR044742">
    <property type="entry name" value="DEAD/DEAH_RhlB"/>
</dbReference>
<dbReference type="SMART" id="SM00487">
    <property type="entry name" value="DEXDc"/>
    <property type="match status" value="1"/>
</dbReference>